<dbReference type="InterPro" id="IPR011639">
    <property type="entry name" value="MethylTrfase_TaqI-like_dom"/>
</dbReference>
<evidence type="ECO:0000256" key="5">
    <source>
        <dbReference type="ARBA" id="ARBA00047942"/>
    </source>
</evidence>
<dbReference type="OrthoDB" id="4280289at2"/>
<protein>
    <recommendedName>
        <fullName evidence="1">site-specific DNA-methyltransferase (adenine-specific)</fullName>
        <ecNumber evidence="1">2.1.1.72</ecNumber>
    </recommendedName>
</protein>
<feature type="region of interest" description="Disordered" evidence="6">
    <location>
        <begin position="1393"/>
        <end position="1412"/>
    </location>
</feature>
<comment type="caution">
    <text evidence="8">The sequence shown here is derived from an EMBL/GenBank/DDBJ whole genome shotgun (WGS) entry which is preliminary data.</text>
</comment>
<keyword evidence="2 8" id="KW-0489">Methyltransferase</keyword>
<evidence type="ECO:0000256" key="1">
    <source>
        <dbReference type="ARBA" id="ARBA00011900"/>
    </source>
</evidence>
<evidence type="ECO:0000259" key="7">
    <source>
        <dbReference type="Pfam" id="PF07669"/>
    </source>
</evidence>
<organism evidence="8 9">
    <name type="scientific">Thermopolyspora flexuosa</name>
    <dbReference type="NCBI Taxonomy" id="103836"/>
    <lineage>
        <taxon>Bacteria</taxon>
        <taxon>Bacillati</taxon>
        <taxon>Actinomycetota</taxon>
        <taxon>Actinomycetes</taxon>
        <taxon>Streptosporangiales</taxon>
        <taxon>Streptosporangiaceae</taxon>
        <taxon>Thermopolyspora</taxon>
    </lineage>
</organism>
<dbReference type="Proteomes" id="UP000319213">
    <property type="component" value="Unassembled WGS sequence"/>
</dbReference>
<dbReference type="Gene3D" id="3.40.50.150">
    <property type="entry name" value="Vaccinia Virus protein VP39"/>
    <property type="match status" value="2"/>
</dbReference>
<dbReference type="RefSeq" id="WP_142261172.1">
    <property type="nucleotide sequence ID" value="NZ_BMPV01000002.1"/>
</dbReference>
<evidence type="ECO:0000256" key="2">
    <source>
        <dbReference type="ARBA" id="ARBA00022603"/>
    </source>
</evidence>
<dbReference type="PANTHER" id="PTHR33841">
    <property type="entry name" value="DNA METHYLTRANSFERASE YEEA-RELATED"/>
    <property type="match status" value="1"/>
</dbReference>
<comment type="catalytic activity">
    <reaction evidence="5">
        <text>a 2'-deoxyadenosine in DNA + S-adenosyl-L-methionine = an N(6)-methyl-2'-deoxyadenosine in DNA + S-adenosyl-L-homocysteine + H(+)</text>
        <dbReference type="Rhea" id="RHEA:15197"/>
        <dbReference type="Rhea" id="RHEA-COMP:12418"/>
        <dbReference type="Rhea" id="RHEA-COMP:12419"/>
        <dbReference type="ChEBI" id="CHEBI:15378"/>
        <dbReference type="ChEBI" id="CHEBI:57856"/>
        <dbReference type="ChEBI" id="CHEBI:59789"/>
        <dbReference type="ChEBI" id="CHEBI:90615"/>
        <dbReference type="ChEBI" id="CHEBI:90616"/>
        <dbReference type="EC" id="2.1.1.72"/>
    </reaction>
</comment>
<evidence type="ECO:0000313" key="8">
    <source>
        <dbReference type="EMBL" id="TQM77451.1"/>
    </source>
</evidence>
<dbReference type="PRINTS" id="PR00507">
    <property type="entry name" value="N12N6MTFRASE"/>
</dbReference>
<evidence type="ECO:0000256" key="6">
    <source>
        <dbReference type="SAM" id="MobiDB-lite"/>
    </source>
</evidence>
<sequence length="1412" mass="159895">MSRSPFPSLRTAGGLFTADLFTRVLEGPELPGREPEAYGLLPHETVREAAAREFEYLCGAWEAFARERERARQEGRAPRTRERWLLPLFRSLGFGVLQPSGGGFTIEGTQYPVSHRWEHVPIHLVGWGVELDRRTKGIAGAAHKAPQSMLQEMLNRSDDHLWGILSNGARLRLLRDSRALAGSAYVEFDLELIFSERLFPDFLLLYRLVHATRFAVPEGKTVADCLLERWRNDAVRIGERARSRMRLGVRRAIETLGTGFLRHPANDLLRRRLAGTATPEELAKLPMYDTPEKLALYGGSLDKLCKLSKEDFNRAILRTVYRLLFWFVAEDRDVLLEPAKVGDRLDRRVLTARERYAAYFSAQRLRERALRGGVDHHDDLWQAVQLIFTALGTEEGLPDLAIPGIGGLFERITELPDGTPLNPSLPDELDAPLEGMQIANHYLLEAVRHLTVVETGFHRRTVNFRELDTEELGSVYEGLLEYHPDVDTTERTFSLGEAPGNERKKSGSYYTPPSLTEALLDTTLDPVLDDVLRDADTDEAKVEALLNVTVCDPACGSGHFLVAAARRIARRIAQIRSGEDEPSPDLVRHAMREVVSRCIYGVDINEMSAELAKVQLWLESVEPGRPLAFLDANIRVGNSLLGATPALIKRGIPKAAYKPIEGDDKEVAAAVAKENEAERDRAAKGIRQETLFGDEPIHESNVRIASHTQKLVSTLPARMSDLTVQRRRLREIDAQRKSAKRVADSWCAAFVQELTLKTRMNTIKDETLSWIGGDGFDERRQEIVARVDALSREYRFFHWHVEFPHVFRVSEQGDVNPLTGWSGGFTCVIGNPPWERVKIQEKEYFATRNEEIANAKNAAARKLAIEGLKDSEEEADRRLYAEFKAALRHADGTTLLLRDSGRYPLTGRGDINTYAVFAETGRTILASNGRVGMVLPTGIATDATTQFFFKDMVETNTLVSIYDFENEEKIFPDVDHRVRFCLWSASGRNAPQERIDLAFRLRQVTQIPERKFSLTPEDIKRINPNTGTCPVFDYKRNAEITVGIHRRVPVLWREASAGVEESNPWGLTFLAMFHMSNDSGLFYPDASVGETLTSMLEEGWELKDNVLFRDGKRLLPLYEAKMLHHFDDRFGTYEGQTQAQANVGILPRPTPEQKDDPDYVVIPRYWVSEDDVLERLCPPEGERGRRRAVRWERGWLLGWRDISRSSDMRTLISWVMPLAGIGHTGPLILPSVKDVSGLYANLCSFVLDFVVRQKMAGTHITYNYLTQLPVLPPSAYDRCCEWDPEEQIGSWVRSRVLELTYTSYGLEAFARDHGDNGPPFRWDEERRFWLRAELDAAYFHLYGVSRDDVDYIMETFRAFKNVTPALFASTKKAILKIYDTMSEAIANGTRYRTVLDPAPGHGPRHPARPAAE</sequence>
<dbReference type="InterPro" id="IPR029063">
    <property type="entry name" value="SAM-dependent_MTases_sf"/>
</dbReference>
<dbReference type="SUPFAM" id="SSF53335">
    <property type="entry name" value="S-adenosyl-L-methionine-dependent methyltransferases"/>
    <property type="match status" value="1"/>
</dbReference>
<name>A0A543J3P4_9ACTN</name>
<keyword evidence="9" id="KW-1185">Reference proteome</keyword>
<dbReference type="InterPro" id="IPR050953">
    <property type="entry name" value="N4_N6_ade-DNA_methylase"/>
</dbReference>
<keyword evidence="3" id="KW-0808">Transferase</keyword>
<dbReference type="GO" id="GO:0009007">
    <property type="term" value="F:site-specific DNA-methyltransferase (adenine-specific) activity"/>
    <property type="evidence" value="ECO:0007669"/>
    <property type="project" value="UniProtKB-EC"/>
</dbReference>
<keyword evidence="4" id="KW-0949">S-adenosyl-L-methionine</keyword>
<proteinExistence type="predicted"/>
<reference evidence="8 9" key="1">
    <citation type="submission" date="2019-06" db="EMBL/GenBank/DDBJ databases">
        <title>Sequencing the genomes of 1000 actinobacteria strains.</title>
        <authorList>
            <person name="Klenk H.-P."/>
        </authorList>
    </citation>
    <scope>NUCLEOTIDE SEQUENCE [LARGE SCALE GENOMIC DNA]</scope>
    <source>
        <strain evidence="8 9">DSM 43186</strain>
    </source>
</reference>
<feature type="domain" description="Type II methyltransferase M.TaqI-like" evidence="7">
    <location>
        <begin position="598"/>
        <end position="853"/>
    </location>
</feature>
<gene>
    <name evidence="8" type="ORF">FHX40_4215</name>
</gene>
<dbReference type="EC" id="2.1.1.72" evidence="1"/>
<dbReference type="GO" id="GO:0032259">
    <property type="term" value="P:methylation"/>
    <property type="evidence" value="ECO:0007669"/>
    <property type="project" value="UniProtKB-KW"/>
</dbReference>
<feature type="compositionally biased region" description="Basic residues" evidence="6">
    <location>
        <begin position="1402"/>
        <end position="1412"/>
    </location>
</feature>
<accession>A0A543J3P4</accession>
<dbReference type="GO" id="GO:0006304">
    <property type="term" value="P:DNA modification"/>
    <property type="evidence" value="ECO:0007669"/>
    <property type="project" value="InterPro"/>
</dbReference>
<evidence type="ECO:0000256" key="3">
    <source>
        <dbReference type="ARBA" id="ARBA00022679"/>
    </source>
</evidence>
<evidence type="ECO:0000313" key="9">
    <source>
        <dbReference type="Proteomes" id="UP000319213"/>
    </source>
</evidence>
<dbReference type="PANTHER" id="PTHR33841:SF1">
    <property type="entry name" value="DNA METHYLTRANSFERASE A"/>
    <property type="match status" value="1"/>
</dbReference>
<evidence type="ECO:0000256" key="4">
    <source>
        <dbReference type="ARBA" id="ARBA00022691"/>
    </source>
</evidence>
<dbReference type="Pfam" id="PF07669">
    <property type="entry name" value="Eco57I"/>
    <property type="match status" value="1"/>
</dbReference>
<dbReference type="EMBL" id="VFPQ01000001">
    <property type="protein sequence ID" value="TQM77451.1"/>
    <property type="molecule type" value="Genomic_DNA"/>
</dbReference>